<reference evidence="1 2" key="1">
    <citation type="submission" date="2018-11" db="EMBL/GenBank/DDBJ databases">
        <title>Taxonoimc description of Halomarina strain SPP-AMP-1.</title>
        <authorList>
            <person name="Pal Y."/>
            <person name="Srinivasana K."/>
            <person name="Verma A."/>
            <person name="Kumar P."/>
        </authorList>
    </citation>
    <scope>NUCLEOTIDE SEQUENCE [LARGE SCALE GENOMIC DNA]</scope>
    <source>
        <strain evidence="1 2">SPP-AMP-1</strain>
    </source>
</reference>
<dbReference type="Proteomes" id="UP000282322">
    <property type="component" value="Unassembled WGS sequence"/>
</dbReference>
<organism evidence="1 2">
    <name type="scientific">Halocatena pleomorpha</name>
    <dbReference type="NCBI Taxonomy" id="1785090"/>
    <lineage>
        <taxon>Archaea</taxon>
        <taxon>Methanobacteriati</taxon>
        <taxon>Methanobacteriota</taxon>
        <taxon>Stenosarchaea group</taxon>
        <taxon>Halobacteria</taxon>
        <taxon>Halobacteriales</taxon>
        <taxon>Natronomonadaceae</taxon>
        <taxon>Halocatena</taxon>
    </lineage>
</organism>
<dbReference type="RefSeq" id="WP_124954716.1">
    <property type="nucleotide sequence ID" value="NZ_RRCH01000017.1"/>
</dbReference>
<dbReference type="AlphaFoldDB" id="A0A3P3RDL7"/>
<evidence type="ECO:0000313" key="2">
    <source>
        <dbReference type="Proteomes" id="UP000282322"/>
    </source>
</evidence>
<comment type="caution">
    <text evidence="1">The sequence shown here is derived from an EMBL/GenBank/DDBJ whole genome shotgun (WGS) entry which is preliminary data.</text>
</comment>
<protein>
    <submittedName>
        <fullName evidence="1">Uncharacterized protein</fullName>
    </submittedName>
</protein>
<evidence type="ECO:0000313" key="1">
    <source>
        <dbReference type="EMBL" id="RRJ31058.1"/>
    </source>
</evidence>
<dbReference type="EMBL" id="RRCH01000017">
    <property type="protein sequence ID" value="RRJ31058.1"/>
    <property type="molecule type" value="Genomic_DNA"/>
</dbReference>
<proteinExistence type="predicted"/>
<sequence length="145" mass="15607">MTIDLTADDLVPANKYLSLSFTELVTDEIETLTVLVNGTPASNAQMYQVNDETSGVLVSVFDMLTNHDMEAGQTMSIEVKGETVSGKSFKGTDNINVIDPTNVLESATDSDVSDIADAANKITDTVDSNGVLGKPSSKMYRQQMY</sequence>
<name>A0A3P3RDL7_9EURY</name>
<keyword evidence="2" id="KW-1185">Reference proteome</keyword>
<gene>
    <name evidence="1" type="ORF">EIK79_08605</name>
</gene>
<accession>A0A3P3RDL7</accession>